<dbReference type="Proteomes" id="UP001343698">
    <property type="component" value="Unassembled WGS sequence"/>
</dbReference>
<dbReference type="Pfam" id="PF13557">
    <property type="entry name" value="Phenol_MetA_deg"/>
    <property type="match status" value="1"/>
</dbReference>
<reference evidence="1 2" key="1">
    <citation type="submission" date="2024-01" db="EMBL/GenBank/DDBJ databases">
        <title>Maribacter spp. originated from different algae showed divergent polysaccharides utilization ability.</title>
        <authorList>
            <person name="Wang H."/>
            <person name="Wu Y."/>
        </authorList>
    </citation>
    <scope>NUCLEOTIDE SEQUENCE [LARGE SCALE GENOMIC DNA]</scope>
    <source>
        <strain evidence="1 2">KPT27_14</strain>
    </source>
</reference>
<name>A0ABU7IMM4_9FLAO</name>
<protein>
    <submittedName>
        <fullName evidence="1">Transporter</fullName>
    </submittedName>
</protein>
<evidence type="ECO:0000313" key="1">
    <source>
        <dbReference type="EMBL" id="MEE1974224.1"/>
    </source>
</evidence>
<dbReference type="InterPro" id="IPR025737">
    <property type="entry name" value="FApF"/>
</dbReference>
<dbReference type="RefSeq" id="WP_272638013.1">
    <property type="nucleotide sequence ID" value="NZ_JAZDDF010000015.1"/>
</dbReference>
<proteinExistence type="predicted"/>
<evidence type="ECO:0000313" key="2">
    <source>
        <dbReference type="Proteomes" id="UP001343698"/>
    </source>
</evidence>
<gene>
    <name evidence="1" type="ORF">V1H85_17330</name>
</gene>
<accession>A0ABU7IMM4</accession>
<keyword evidence="2" id="KW-1185">Reference proteome</keyword>
<dbReference type="EMBL" id="JAZDDF010000015">
    <property type="protein sequence ID" value="MEE1974224.1"/>
    <property type="molecule type" value="Genomic_DNA"/>
</dbReference>
<comment type="caution">
    <text evidence="1">The sequence shown here is derived from an EMBL/GenBank/DDBJ whole genome shotgun (WGS) entry which is preliminary data.</text>
</comment>
<organism evidence="1 2">
    <name type="scientific">Maribacter flavus</name>
    <dbReference type="NCBI Taxonomy" id="1658664"/>
    <lineage>
        <taxon>Bacteria</taxon>
        <taxon>Pseudomonadati</taxon>
        <taxon>Bacteroidota</taxon>
        <taxon>Flavobacteriia</taxon>
        <taxon>Flavobacteriales</taxon>
        <taxon>Flavobacteriaceae</taxon>
        <taxon>Maribacter</taxon>
    </lineage>
</organism>
<sequence>MENNSRTSFWQKSFYMDFNPKWFFLQLTLTALSLFTHSDLLSQTPTDALMMPSRNACVLLSYDMGQFDRYWEGDYLRGNETIATVHRNTFLPMAAISILGDLDLYVGLPYVKTESSEPNGGRFEGANGFQDFMAALKYRALEKQLGKGTLSLLSTVGFSTPATNYLSDYMPYSLGFGAPEFSLRGIAQYDWNNGFYVRGMGGYLWRGYTEAERDYYYNNGSYYSSTMDVPSAWNYEGILGKWFLNYSLRAELSYSAIKSTSGDDVRDYNAAQPTNKVQFERIGAFLQYYIPSIKGLGLVAYHSRVVNGRNTGKMANTGFGLTYQFNYLKDKKEIEDEN</sequence>